<proteinExistence type="predicted"/>
<reference evidence="1" key="1">
    <citation type="submission" date="2024-03" db="EMBL/GenBank/DDBJ databases">
        <title>Novel Streptomyces species of biotechnological and ecological value are a feature of Machair soil.</title>
        <authorList>
            <person name="Prole J.R."/>
            <person name="Goodfellow M."/>
            <person name="Allenby N."/>
            <person name="Ward A.C."/>
        </authorList>
    </citation>
    <scope>NUCLEOTIDE SEQUENCE</scope>
    <source>
        <strain evidence="1">MS2.AVA.5</strain>
    </source>
</reference>
<sequence>MNPGTLFALGQILQAAQRWQAPRLHSPVPRHPVGTPTRHDLTLAQSASTRRSNREGSAWDEADWAELDEKARAITRAEWWIDQGTDLLELLDAATEADRGTENPFR</sequence>
<gene>
    <name evidence="1" type="ORF">WKI67_37000</name>
</gene>
<protein>
    <submittedName>
        <fullName evidence="1">Uncharacterized protein</fullName>
    </submittedName>
</protein>
<comment type="caution">
    <text evidence="1">The sequence shown here is derived from an EMBL/GenBank/DDBJ whole genome shotgun (WGS) entry which is preliminary data.</text>
</comment>
<accession>A0ACC6Q621</accession>
<keyword evidence="2" id="KW-1185">Reference proteome</keyword>
<name>A0ACC6Q621_9ACTN</name>
<dbReference type="EMBL" id="JBBKAJ010000022">
    <property type="protein sequence ID" value="MEJ8638964.1"/>
    <property type="molecule type" value="Genomic_DNA"/>
</dbReference>
<evidence type="ECO:0000313" key="2">
    <source>
        <dbReference type="Proteomes" id="UP001377168"/>
    </source>
</evidence>
<organism evidence="1 2">
    <name type="scientific">Streptomyces achmelvichensis</name>
    <dbReference type="NCBI Taxonomy" id="3134111"/>
    <lineage>
        <taxon>Bacteria</taxon>
        <taxon>Bacillati</taxon>
        <taxon>Actinomycetota</taxon>
        <taxon>Actinomycetes</taxon>
        <taxon>Kitasatosporales</taxon>
        <taxon>Streptomycetaceae</taxon>
        <taxon>Streptomyces</taxon>
    </lineage>
</organism>
<evidence type="ECO:0000313" key="1">
    <source>
        <dbReference type="EMBL" id="MEJ8638964.1"/>
    </source>
</evidence>
<dbReference type="Proteomes" id="UP001377168">
    <property type="component" value="Unassembled WGS sequence"/>
</dbReference>